<dbReference type="RefSeq" id="WP_306948404.1">
    <property type="nucleotide sequence ID" value="NZ_CP132976.1"/>
</dbReference>
<accession>A0ABY9M8D4</accession>
<dbReference type="InterPro" id="IPR041129">
    <property type="entry name" value="CdiI_2"/>
</dbReference>
<proteinExistence type="predicted"/>
<evidence type="ECO:0000259" key="1">
    <source>
        <dbReference type="Pfam" id="PF18593"/>
    </source>
</evidence>
<evidence type="ECO:0000313" key="3">
    <source>
        <dbReference type="Proteomes" id="UP001234798"/>
    </source>
</evidence>
<sequence>MMVDLEQYPALNNLLAGYFHEDYDLFGETIEEVVLAYKQVSTSEEVAQVCCEMEKFVVEFGSSAAAAYAEHWGSFNPAGGGYTISAFFDALKRVLNS</sequence>
<evidence type="ECO:0000313" key="2">
    <source>
        <dbReference type="EMBL" id="WMD22950.1"/>
    </source>
</evidence>
<organism evidence="2 3">
    <name type="scientific">Achromobacter seleniivolatilans</name>
    <dbReference type="NCBI Taxonomy" id="3047478"/>
    <lineage>
        <taxon>Bacteria</taxon>
        <taxon>Pseudomonadati</taxon>
        <taxon>Pseudomonadota</taxon>
        <taxon>Betaproteobacteria</taxon>
        <taxon>Burkholderiales</taxon>
        <taxon>Alcaligenaceae</taxon>
        <taxon>Achromobacter</taxon>
    </lineage>
</organism>
<name>A0ABY9M8D4_9BURK</name>
<feature type="domain" description="CdiI immunity protein" evidence="1">
    <location>
        <begin position="7"/>
        <end position="93"/>
    </location>
</feature>
<keyword evidence="3" id="KW-1185">Reference proteome</keyword>
<dbReference type="Pfam" id="PF18593">
    <property type="entry name" value="CdiI_2"/>
    <property type="match status" value="1"/>
</dbReference>
<dbReference type="Proteomes" id="UP001234798">
    <property type="component" value="Chromosome"/>
</dbReference>
<protein>
    <submittedName>
        <fullName evidence="2">Contact-dependent growth inhibition system immunity protein</fullName>
    </submittedName>
</protein>
<gene>
    <name evidence="2" type="ORF">RAS12_11405</name>
</gene>
<dbReference type="EMBL" id="CP132976">
    <property type="protein sequence ID" value="WMD22950.1"/>
    <property type="molecule type" value="Genomic_DNA"/>
</dbReference>
<reference evidence="2 3" key="1">
    <citation type="submission" date="2023-08" db="EMBL/GenBank/DDBJ databases">
        <title>Achromobacter seleniivolatilans sp. nov., isolated from seleniferous soil.</title>
        <authorList>
            <person name="Zhang S."/>
            <person name="Li K."/>
            <person name="Peng J."/>
            <person name="Zhao Q."/>
            <person name="Wang H."/>
            <person name="Guo Y."/>
        </authorList>
    </citation>
    <scope>NUCLEOTIDE SEQUENCE [LARGE SCALE GENOMIC DNA]</scope>
    <source>
        <strain evidence="2 3">R39</strain>
    </source>
</reference>